<sequence length="480" mass="50367">MQRTSTPVVAPTGRTGYGGVGRRVGVSKFRSRVARTTVGAVAVGAAITVGGAAATHPGSLSSPLVDLSALIVVGSSTHPDPTGNEDFFGGLFNQAPYNPGGQPGADLIGVDFRGGAAAIDEALQANSGEDNAVLSSGWGAANASLLLSRLDRATDPALPTTVFVLDNNVSRPDGGFGTRYPLFALIGVNPFPSPTDTAAAAVVDIAYQYNYNSNAPADLLNVVAHVNSLVAYLYGYREQSEIDLPVDITGRPTVTCGSADTCAVLTDGAAVPCDDARCTPPADDRVVAYVTTRGNTTYVTYTTEELPLTRLIRQVFGDSVADVSAPLLKVIVDSAYYDGNPIPSDPSRYRPARLFPSLGELADTAAKVPDAVREGLESLSEKDSQDSPTPQQVDEPVREVVRTLPTDDPQDDANETVATHDDVEIDTEQQDFGMSAPNTFAPEEDSATEESSADDAGNESSAGPRERRRDARERSTGNRS</sequence>
<feature type="region of interest" description="Disordered" evidence="1">
    <location>
        <begin position="375"/>
        <end position="480"/>
    </location>
</feature>
<accession>A0A7I7JWQ8</accession>
<keyword evidence="4" id="KW-1185">Reference proteome</keyword>
<protein>
    <recommendedName>
        <fullName evidence="2">PE-PPE domain-containing protein</fullName>
    </recommendedName>
</protein>
<dbReference type="Pfam" id="PF08237">
    <property type="entry name" value="PE-PPE"/>
    <property type="match status" value="2"/>
</dbReference>
<reference evidence="3 4" key="1">
    <citation type="journal article" date="2019" name="Emerg. Microbes Infect.">
        <title>Comprehensive subspecies identification of 175 nontuberculous mycobacteria species based on 7547 genomic profiles.</title>
        <authorList>
            <person name="Matsumoto Y."/>
            <person name="Kinjo T."/>
            <person name="Motooka D."/>
            <person name="Nabeya D."/>
            <person name="Jung N."/>
            <person name="Uechi K."/>
            <person name="Horii T."/>
            <person name="Iida T."/>
            <person name="Fujita J."/>
            <person name="Nakamura S."/>
        </authorList>
    </citation>
    <scope>NUCLEOTIDE SEQUENCE [LARGE SCALE GENOMIC DNA]</scope>
    <source>
        <strain evidence="3 4">JCM 6396</strain>
    </source>
</reference>
<name>A0A7I7JWQ8_9MYCO</name>
<dbReference type="InterPro" id="IPR013228">
    <property type="entry name" value="PE-PPE_C"/>
</dbReference>
<dbReference type="AlphaFoldDB" id="A0A7I7JWQ8"/>
<evidence type="ECO:0000259" key="2">
    <source>
        <dbReference type="Pfam" id="PF08237"/>
    </source>
</evidence>
<feature type="domain" description="PE-PPE" evidence="2">
    <location>
        <begin position="115"/>
        <end position="242"/>
    </location>
</feature>
<dbReference type="KEGG" id="mdu:MDUV_05940"/>
<feature type="domain" description="PE-PPE" evidence="2">
    <location>
        <begin position="290"/>
        <end position="336"/>
    </location>
</feature>
<evidence type="ECO:0000313" key="4">
    <source>
        <dbReference type="Proteomes" id="UP000467006"/>
    </source>
</evidence>
<dbReference type="Proteomes" id="UP000467006">
    <property type="component" value="Chromosome"/>
</dbReference>
<dbReference type="OrthoDB" id="4618774at2"/>
<feature type="compositionally biased region" description="Basic and acidic residues" evidence="1">
    <location>
        <begin position="375"/>
        <end position="385"/>
    </location>
</feature>
<feature type="compositionally biased region" description="Acidic residues" evidence="1">
    <location>
        <begin position="442"/>
        <end position="457"/>
    </location>
</feature>
<proteinExistence type="predicted"/>
<evidence type="ECO:0000256" key="1">
    <source>
        <dbReference type="SAM" id="MobiDB-lite"/>
    </source>
</evidence>
<evidence type="ECO:0000313" key="3">
    <source>
        <dbReference type="EMBL" id="BBX15734.1"/>
    </source>
</evidence>
<gene>
    <name evidence="3" type="ORF">MDUV_05940</name>
</gene>
<feature type="compositionally biased region" description="Basic and acidic residues" evidence="1">
    <location>
        <begin position="464"/>
        <end position="480"/>
    </location>
</feature>
<organism evidence="3 4">
    <name type="scientific">Mycolicibacterium duvalii</name>
    <dbReference type="NCBI Taxonomy" id="39688"/>
    <lineage>
        <taxon>Bacteria</taxon>
        <taxon>Bacillati</taxon>
        <taxon>Actinomycetota</taxon>
        <taxon>Actinomycetes</taxon>
        <taxon>Mycobacteriales</taxon>
        <taxon>Mycobacteriaceae</taxon>
        <taxon>Mycolicibacterium</taxon>
    </lineage>
</organism>
<dbReference type="EMBL" id="AP022563">
    <property type="protein sequence ID" value="BBX15734.1"/>
    <property type="molecule type" value="Genomic_DNA"/>
</dbReference>